<dbReference type="Proteomes" id="UP000694845">
    <property type="component" value="Unplaced"/>
</dbReference>
<gene>
    <name evidence="6" type="primary">LOC110973986</name>
</gene>
<dbReference type="InterPro" id="IPR023196">
    <property type="entry name" value="Phosducin_N_dom_sf"/>
</dbReference>
<comment type="similarity">
    <text evidence="1">Belongs to the phosducin family.</text>
</comment>
<dbReference type="RefSeq" id="XP_022080951.1">
    <property type="nucleotide sequence ID" value="XM_022225259.1"/>
</dbReference>
<dbReference type="InterPro" id="IPR036249">
    <property type="entry name" value="Thioredoxin-like_sf"/>
</dbReference>
<organism evidence="5 6">
    <name type="scientific">Acanthaster planci</name>
    <name type="common">Crown-of-thorns starfish</name>
    <dbReference type="NCBI Taxonomy" id="133434"/>
    <lineage>
        <taxon>Eukaryota</taxon>
        <taxon>Metazoa</taxon>
        <taxon>Echinodermata</taxon>
        <taxon>Eleutherozoa</taxon>
        <taxon>Asterozoa</taxon>
        <taxon>Asteroidea</taxon>
        <taxon>Valvatacea</taxon>
        <taxon>Valvatida</taxon>
        <taxon>Acanthasteridae</taxon>
        <taxon>Acanthaster</taxon>
    </lineage>
</organism>
<dbReference type="AlphaFoldDB" id="A0A8B7XLG1"/>
<dbReference type="InterPro" id="IPR001200">
    <property type="entry name" value="Phosducin"/>
</dbReference>
<dbReference type="GO" id="GO:0008277">
    <property type="term" value="P:regulation of G protein-coupled receptor signaling pathway"/>
    <property type="evidence" value="ECO:0007669"/>
    <property type="project" value="InterPro"/>
</dbReference>
<sequence>MADRFDDRILGEKDQYYYSSDEEDTDDGNGSGDEGAKTVRGPAEDPSEMEEFKGGAATHTGPKGVIEDWRRFKQLETEKKQEQEAERMALAKHLAMTCRSYYSQVGKELWLVYMPTLCVRPVFGKVINLTKQNFVEAIDKENKNVSVVIHIGDPAVLACEAMDGCLHCLAQEYPHVKFCSVYAADVNLSQNFIQNGLPALQIYKSGTLIGNFVRLSDQLGEDFYAGDLETFLQEHSHLPSKEEQLLVRGPHQEDSDDSDLELD</sequence>
<evidence type="ECO:0000256" key="2">
    <source>
        <dbReference type="ARBA" id="ARBA00022553"/>
    </source>
</evidence>
<feature type="region of interest" description="Disordered" evidence="3">
    <location>
        <begin position="242"/>
        <end position="263"/>
    </location>
</feature>
<feature type="compositionally biased region" description="Basic and acidic residues" evidence="3">
    <location>
        <begin position="1"/>
        <end position="15"/>
    </location>
</feature>
<protein>
    <submittedName>
        <fullName evidence="6">Phosducin-like protein</fullName>
    </submittedName>
</protein>
<dbReference type="SUPFAM" id="SSF52833">
    <property type="entry name" value="Thioredoxin-like"/>
    <property type="match status" value="1"/>
</dbReference>
<dbReference type="KEGG" id="aplc:110973986"/>
<dbReference type="Pfam" id="PF02114">
    <property type="entry name" value="Phosducin"/>
    <property type="match status" value="2"/>
</dbReference>
<evidence type="ECO:0000256" key="1">
    <source>
        <dbReference type="ARBA" id="ARBA00009686"/>
    </source>
</evidence>
<keyword evidence="5" id="KW-1185">Reference proteome</keyword>
<proteinExistence type="inferred from homology"/>
<feature type="domain" description="Phosducin" evidence="4">
    <location>
        <begin position="118"/>
        <end position="261"/>
    </location>
</feature>
<dbReference type="Gene3D" id="3.40.30.10">
    <property type="entry name" value="Glutaredoxin"/>
    <property type="match status" value="1"/>
</dbReference>
<dbReference type="InterPro" id="IPR051499">
    <property type="entry name" value="Phosducin-like_reg"/>
</dbReference>
<feature type="domain" description="Phosducin" evidence="4">
    <location>
        <begin position="44"/>
        <end position="103"/>
    </location>
</feature>
<evidence type="ECO:0000313" key="6">
    <source>
        <dbReference type="RefSeq" id="XP_022080951.1"/>
    </source>
</evidence>
<name>A0A8B7XLG1_ACAPL</name>
<dbReference type="InterPro" id="IPR024253">
    <property type="entry name" value="Phosducin_thioredoxin-like_dom"/>
</dbReference>
<dbReference type="OrthoDB" id="70588at2759"/>
<reference evidence="6" key="1">
    <citation type="submission" date="2025-08" db="UniProtKB">
        <authorList>
            <consortium name="RefSeq"/>
        </authorList>
    </citation>
    <scope>IDENTIFICATION</scope>
</reference>
<dbReference type="CDD" id="cd02987">
    <property type="entry name" value="Phd_like_Phd"/>
    <property type="match status" value="1"/>
</dbReference>
<keyword evidence="2" id="KW-0597">Phosphoprotein</keyword>
<accession>A0A8B7XLG1</accession>
<feature type="compositionally biased region" description="Acidic residues" evidence="3">
    <location>
        <begin position="254"/>
        <end position="263"/>
    </location>
</feature>
<dbReference type="GeneID" id="110973986"/>
<dbReference type="OMA" id="GIIEMMP"/>
<dbReference type="Gene3D" id="1.10.168.10">
    <property type="entry name" value="Phosducin, domain 2"/>
    <property type="match status" value="1"/>
</dbReference>
<evidence type="ECO:0000259" key="4">
    <source>
        <dbReference type="Pfam" id="PF02114"/>
    </source>
</evidence>
<feature type="compositionally biased region" description="Basic and acidic residues" evidence="3">
    <location>
        <begin position="242"/>
        <end position="253"/>
    </location>
</feature>
<evidence type="ECO:0000313" key="5">
    <source>
        <dbReference type="Proteomes" id="UP000694845"/>
    </source>
</evidence>
<dbReference type="PANTHER" id="PTHR46052">
    <property type="entry name" value="PHOSDUCIN-LIKE PROTEIN"/>
    <property type="match status" value="1"/>
</dbReference>
<feature type="region of interest" description="Disordered" evidence="3">
    <location>
        <begin position="1"/>
        <end position="62"/>
    </location>
</feature>
<evidence type="ECO:0000256" key="3">
    <source>
        <dbReference type="SAM" id="MobiDB-lite"/>
    </source>
</evidence>
<dbReference type="PANTHER" id="PTHR46052:SF1">
    <property type="entry name" value="PHOSDUCIN-LIKE PROTEIN"/>
    <property type="match status" value="1"/>
</dbReference>